<sequence length="91" mass="10229">MGTADDVTDSEPGPETSLLFNPHEGSTNKTPTDSFHFAYIIYFTFGVGFLLPWNSFITAVDYFSYLYPSTAVDRIFAVVYMLVLVVLFIII</sequence>
<evidence type="ECO:0000256" key="7">
    <source>
        <dbReference type="SAM" id="MobiDB-lite"/>
    </source>
</evidence>
<evidence type="ECO:0000256" key="6">
    <source>
        <dbReference type="ARBA" id="ARBA00023136"/>
    </source>
</evidence>
<proteinExistence type="inferred from homology"/>
<keyword evidence="6 8" id="KW-0472">Membrane</keyword>
<protein>
    <submittedName>
        <fullName evidence="9">Equilibrative nucleotide transporter 1</fullName>
    </submittedName>
</protein>
<keyword evidence="10" id="KW-1185">Reference proteome</keyword>
<feature type="transmembrane region" description="Helical" evidence="8">
    <location>
        <begin position="37"/>
        <end position="59"/>
    </location>
</feature>
<feature type="region of interest" description="Disordered" evidence="7">
    <location>
        <begin position="1"/>
        <end position="27"/>
    </location>
</feature>
<comment type="subcellular location">
    <subcellularLocation>
        <location evidence="1">Membrane</location>
        <topology evidence="1">Multi-pass membrane protein</topology>
    </subcellularLocation>
</comment>
<dbReference type="GO" id="GO:0015858">
    <property type="term" value="P:nucleoside transport"/>
    <property type="evidence" value="ECO:0007669"/>
    <property type="project" value="UniProtKB-ARBA"/>
</dbReference>
<dbReference type="PANTHER" id="PTHR10332">
    <property type="entry name" value="EQUILIBRATIVE NUCLEOSIDE TRANSPORTER"/>
    <property type="match status" value="1"/>
</dbReference>
<comment type="caution">
    <text evidence="9">The sequence shown here is derived from an EMBL/GenBank/DDBJ whole genome shotgun (WGS) entry which is preliminary data.</text>
</comment>
<dbReference type="InterPro" id="IPR002259">
    <property type="entry name" value="Eqnu_transpt"/>
</dbReference>
<accession>A0ABD1B8S8</accession>
<keyword evidence="4 8" id="KW-0812">Transmembrane</keyword>
<evidence type="ECO:0000313" key="9">
    <source>
        <dbReference type="EMBL" id="KAL1215351.1"/>
    </source>
</evidence>
<dbReference type="Gene3D" id="1.10.287.70">
    <property type="match status" value="1"/>
</dbReference>
<dbReference type="Proteomes" id="UP001558713">
    <property type="component" value="Unassembled WGS sequence"/>
</dbReference>
<keyword evidence="3" id="KW-0813">Transport</keyword>
<feature type="transmembrane region" description="Helical" evidence="8">
    <location>
        <begin position="71"/>
        <end position="90"/>
    </location>
</feature>
<evidence type="ECO:0000313" key="10">
    <source>
        <dbReference type="Proteomes" id="UP001558713"/>
    </source>
</evidence>
<dbReference type="PANTHER" id="PTHR10332:SF10">
    <property type="entry name" value="EQUILIBRATIVE NUCLEOSIDE TRANSPORTER 4"/>
    <property type="match status" value="1"/>
</dbReference>
<organism evidence="9 10">
    <name type="scientific">Cardamine amara subsp. amara</name>
    <dbReference type="NCBI Taxonomy" id="228776"/>
    <lineage>
        <taxon>Eukaryota</taxon>
        <taxon>Viridiplantae</taxon>
        <taxon>Streptophyta</taxon>
        <taxon>Embryophyta</taxon>
        <taxon>Tracheophyta</taxon>
        <taxon>Spermatophyta</taxon>
        <taxon>Magnoliopsida</taxon>
        <taxon>eudicotyledons</taxon>
        <taxon>Gunneridae</taxon>
        <taxon>Pentapetalae</taxon>
        <taxon>rosids</taxon>
        <taxon>malvids</taxon>
        <taxon>Brassicales</taxon>
        <taxon>Brassicaceae</taxon>
        <taxon>Cardamineae</taxon>
        <taxon>Cardamine</taxon>
    </lineage>
</organism>
<keyword evidence="5 8" id="KW-1133">Transmembrane helix</keyword>
<gene>
    <name evidence="9" type="ORF">V5N11_009771</name>
</gene>
<evidence type="ECO:0000256" key="1">
    <source>
        <dbReference type="ARBA" id="ARBA00004141"/>
    </source>
</evidence>
<evidence type="ECO:0000256" key="4">
    <source>
        <dbReference type="ARBA" id="ARBA00022692"/>
    </source>
</evidence>
<name>A0ABD1B8S8_CARAN</name>
<dbReference type="GO" id="GO:0022857">
    <property type="term" value="F:transmembrane transporter activity"/>
    <property type="evidence" value="ECO:0007669"/>
    <property type="project" value="UniProtKB-ARBA"/>
</dbReference>
<dbReference type="AlphaFoldDB" id="A0ABD1B8S8"/>
<dbReference type="EMBL" id="JBANAX010000287">
    <property type="protein sequence ID" value="KAL1215351.1"/>
    <property type="molecule type" value="Genomic_DNA"/>
</dbReference>
<reference evidence="9 10" key="1">
    <citation type="submission" date="2024-04" db="EMBL/GenBank/DDBJ databases">
        <title>Genome assembly C_amara_ONT_v2.</title>
        <authorList>
            <person name="Yant L."/>
            <person name="Moore C."/>
            <person name="Slenker M."/>
        </authorList>
    </citation>
    <scope>NUCLEOTIDE SEQUENCE [LARGE SCALE GENOMIC DNA]</scope>
    <source>
        <tissue evidence="9">Leaf</tissue>
    </source>
</reference>
<evidence type="ECO:0000256" key="5">
    <source>
        <dbReference type="ARBA" id="ARBA00022989"/>
    </source>
</evidence>
<evidence type="ECO:0000256" key="3">
    <source>
        <dbReference type="ARBA" id="ARBA00022448"/>
    </source>
</evidence>
<comment type="similarity">
    <text evidence="2">Belongs to the SLC29A/ENT transporter (TC 2.A.57) family.</text>
</comment>
<dbReference type="GO" id="GO:0016020">
    <property type="term" value="C:membrane"/>
    <property type="evidence" value="ECO:0007669"/>
    <property type="project" value="UniProtKB-SubCell"/>
</dbReference>
<evidence type="ECO:0000256" key="8">
    <source>
        <dbReference type="SAM" id="Phobius"/>
    </source>
</evidence>
<evidence type="ECO:0000256" key="2">
    <source>
        <dbReference type="ARBA" id="ARBA00007965"/>
    </source>
</evidence>